<gene>
    <name evidence="1" type="ORF">SK571_45535</name>
</gene>
<name>A0ABU4U7U1_9PSEU</name>
<dbReference type="EMBL" id="JAXAVV010000053">
    <property type="protein sequence ID" value="MDX8056675.1"/>
    <property type="molecule type" value="Genomic_DNA"/>
</dbReference>
<evidence type="ECO:0000313" key="2">
    <source>
        <dbReference type="Proteomes" id="UP001271792"/>
    </source>
</evidence>
<sequence length="155" mass="17235">MSDRSKSVMPDIAAILNSLFDRHLKPNGKPHSNEDVASFARERGVEMSQAHLWNLRNKPSDPRLSHIKVIAEFFGYPPGYFNDVDVYWRVERQYGNAPENGLVDADIPVQSPGISPVLFRKVSGMSPASKALIEGLINQVSQLEGGHVRDEHADS</sequence>
<accession>A0ABU4U7U1</accession>
<evidence type="ECO:0000313" key="1">
    <source>
        <dbReference type="EMBL" id="MDX8056675.1"/>
    </source>
</evidence>
<dbReference type="InterPro" id="IPR010982">
    <property type="entry name" value="Lambda_DNA-bd_dom_sf"/>
</dbReference>
<keyword evidence="2" id="KW-1185">Reference proteome</keyword>
<dbReference type="Proteomes" id="UP001271792">
    <property type="component" value="Unassembled WGS sequence"/>
</dbReference>
<organism evidence="1 2">
    <name type="scientific">Lentzea kristufekii</name>
    <dbReference type="NCBI Taxonomy" id="3095430"/>
    <lineage>
        <taxon>Bacteria</taxon>
        <taxon>Bacillati</taxon>
        <taxon>Actinomycetota</taxon>
        <taxon>Actinomycetes</taxon>
        <taxon>Pseudonocardiales</taxon>
        <taxon>Pseudonocardiaceae</taxon>
        <taxon>Lentzea</taxon>
    </lineage>
</organism>
<dbReference type="RefSeq" id="WP_319990324.1">
    <property type="nucleotide sequence ID" value="NZ_JAXAVV010000053.1"/>
</dbReference>
<reference evidence="1 2" key="1">
    <citation type="submission" date="2023-11" db="EMBL/GenBank/DDBJ databases">
        <title>Lentzea sokolovensis, sp. nov., Lentzea kristufkii, sp. nov., and Lentzea miocenensis, sp. nov., rare actinobacteria from Sokolov Coal Basin, Miocene lacustrine sediment, Czech Republic.</title>
        <authorList>
            <person name="Lara A."/>
            <person name="Kotroba L."/>
            <person name="Nouioui I."/>
            <person name="Neumann-Schaal M."/>
            <person name="Mast Y."/>
            <person name="Chronakova A."/>
        </authorList>
    </citation>
    <scope>NUCLEOTIDE SEQUENCE [LARGE SCALE GENOMIC DNA]</scope>
    <source>
        <strain evidence="1 2">BCCO 10_0798</strain>
    </source>
</reference>
<proteinExistence type="predicted"/>
<protein>
    <recommendedName>
        <fullName evidence="3">XRE family transcriptional regulator</fullName>
    </recommendedName>
</protein>
<evidence type="ECO:0008006" key="3">
    <source>
        <dbReference type="Google" id="ProtNLM"/>
    </source>
</evidence>
<reference evidence="1 2" key="2">
    <citation type="submission" date="2023-11" db="EMBL/GenBank/DDBJ databases">
        <authorList>
            <person name="Lara A.C."/>
            <person name="Chronakova A."/>
        </authorList>
    </citation>
    <scope>NUCLEOTIDE SEQUENCE [LARGE SCALE GENOMIC DNA]</scope>
    <source>
        <strain evidence="1 2">BCCO 10_0798</strain>
    </source>
</reference>
<comment type="caution">
    <text evidence="1">The sequence shown here is derived from an EMBL/GenBank/DDBJ whole genome shotgun (WGS) entry which is preliminary data.</text>
</comment>
<dbReference type="Gene3D" id="1.10.260.40">
    <property type="entry name" value="lambda repressor-like DNA-binding domains"/>
    <property type="match status" value="1"/>
</dbReference>